<evidence type="ECO:0008006" key="4">
    <source>
        <dbReference type="Google" id="ProtNLM"/>
    </source>
</evidence>
<dbReference type="AlphaFoldDB" id="E6PW06"/>
<organism evidence="3">
    <name type="scientific">mine drainage metagenome</name>
    <dbReference type="NCBI Taxonomy" id="410659"/>
    <lineage>
        <taxon>unclassified sequences</taxon>
        <taxon>metagenomes</taxon>
        <taxon>ecological metagenomes</taxon>
    </lineage>
</organism>
<feature type="compositionally biased region" description="Polar residues" evidence="1">
    <location>
        <begin position="28"/>
        <end position="41"/>
    </location>
</feature>
<sequence length="315" mass="32570">MRTATSPSTTNLAHHPGKTLSGNGMALLSSNGLKSPQTAALRQSPPEGNENTSDGRAFSHAALLAGTECCRLPDRAGTIEVIMRPLASSSQAGSALATAQSQAGLHGPAPSAHPQRRLGHRLAGLVALSAVLLLGGCATLTAVRADVATPKPAPQALVGAKVQLQAAPSIAAAPDAGVFQSAVVQAMTHAGMVPLLGQPAPYTARYSFHSYLDFEASFPSAWPPPGAPILLPNGAWIYSGYPLLWSGFSWPPPWYDRVFDLEIRDTATGALVYSTSAVTGSYEQRLGPVAQKLADSALAGFPLRSGMHRVTIPGG</sequence>
<feature type="region of interest" description="Disordered" evidence="1">
    <location>
        <begin position="1"/>
        <end position="55"/>
    </location>
</feature>
<keyword evidence="2" id="KW-1133">Transmembrane helix</keyword>
<evidence type="ECO:0000256" key="2">
    <source>
        <dbReference type="SAM" id="Phobius"/>
    </source>
</evidence>
<feature type="compositionally biased region" description="Low complexity" evidence="1">
    <location>
        <begin position="93"/>
        <end position="105"/>
    </location>
</feature>
<keyword evidence="2" id="KW-0472">Membrane</keyword>
<gene>
    <name evidence="3" type="ORF">CARN2_0290</name>
</gene>
<dbReference type="EMBL" id="CABM01000067">
    <property type="protein sequence ID" value="CBH99113.1"/>
    <property type="molecule type" value="Genomic_DNA"/>
</dbReference>
<keyword evidence="2" id="KW-0812">Transmembrane</keyword>
<feature type="region of interest" description="Disordered" evidence="1">
    <location>
        <begin position="93"/>
        <end position="116"/>
    </location>
</feature>
<evidence type="ECO:0000313" key="3">
    <source>
        <dbReference type="EMBL" id="CBH99113.1"/>
    </source>
</evidence>
<reference evidence="3" key="1">
    <citation type="submission" date="2009-10" db="EMBL/GenBank/DDBJ databases">
        <title>Diversity of trophic interactions inside an arsenic-rich microbial ecosystem.</title>
        <authorList>
            <person name="Bertin P.N."/>
            <person name="Heinrich-Salmeron A."/>
            <person name="Pelletier E."/>
            <person name="Goulhen-Chollet F."/>
            <person name="Arsene-Ploetze F."/>
            <person name="Gallien S."/>
            <person name="Calteau A."/>
            <person name="Vallenet D."/>
            <person name="Casiot C."/>
            <person name="Chane-Woon-Ming B."/>
            <person name="Giloteaux L."/>
            <person name="Barakat M."/>
            <person name="Bonnefoy V."/>
            <person name="Bruneel O."/>
            <person name="Chandler M."/>
            <person name="Cleiss J."/>
            <person name="Duran R."/>
            <person name="Elbaz-Poulichet F."/>
            <person name="Fonknechten N."/>
            <person name="Lauga B."/>
            <person name="Mornico D."/>
            <person name="Ortet P."/>
            <person name="Schaeffer C."/>
            <person name="Siguier P."/>
            <person name="Alexander Thil Smith A."/>
            <person name="Van Dorsselaer A."/>
            <person name="Weissenbach J."/>
            <person name="Medigue C."/>
            <person name="Le Paslier D."/>
        </authorList>
    </citation>
    <scope>NUCLEOTIDE SEQUENCE</scope>
</reference>
<comment type="caution">
    <text evidence="3">The sequence shown here is derived from an EMBL/GenBank/DDBJ whole genome shotgun (WGS) entry which is preliminary data.</text>
</comment>
<protein>
    <recommendedName>
        <fullName evidence="4">DUF4136 domain-containing protein</fullName>
    </recommendedName>
</protein>
<evidence type="ECO:0000256" key="1">
    <source>
        <dbReference type="SAM" id="MobiDB-lite"/>
    </source>
</evidence>
<accession>E6PW06</accession>
<name>E6PW06_9ZZZZ</name>
<feature type="transmembrane region" description="Helical" evidence="2">
    <location>
        <begin position="122"/>
        <end position="143"/>
    </location>
</feature>
<proteinExistence type="predicted"/>
<feature type="compositionally biased region" description="Polar residues" evidence="1">
    <location>
        <begin position="1"/>
        <end position="12"/>
    </location>
</feature>